<accession>A0A9N9JRP6</accession>
<keyword evidence="2" id="KW-1185">Reference proteome</keyword>
<dbReference type="Proteomes" id="UP000789342">
    <property type="component" value="Unassembled WGS sequence"/>
</dbReference>
<feature type="non-terminal residue" evidence="1">
    <location>
        <position position="66"/>
    </location>
</feature>
<name>A0A9N9JRP6_9GLOM</name>
<proteinExistence type="predicted"/>
<evidence type="ECO:0000313" key="2">
    <source>
        <dbReference type="Proteomes" id="UP000789342"/>
    </source>
</evidence>
<evidence type="ECO:0000313" key="1">
    <source>
        <dbReference type="EMBL" id="CAG8793975.1"/>
    </source>
</evidence>
<gene>
    <name evidence="1" type="ORF">AMORRO_LOCUS18388</name>
</gene>
<dbReference type="AlphaFoldDB" id="A0A9N9JRP6"/>
<dbReference type="EMBL" id="CAJVPV010064504">
    <property type="protein sequence ID" value="CAG8793975.1"/>
    <property type="molecule type" value="Genomic_DNA"/>
</dbReference>
<protein>
    <submittedName>
        <fullName evidence="1">11223_t:CDS:1</fullName>
    </submittedName>
</protein>
<feature type="non-terminal residue" evidence="1">
    <location>
        <position position="1"/>
    </location>
</feature>
<sequence>GTQNYSANYKRPLQLKSTKYKPSEKAAFLLALTSGSCPSNLAKIDVSSKALTYRGLTFEIFKPKEE</sequence>
<comment type="caution">
    <text evidence="1">The sequence shown here is derived from an EMBL/GenBank/DDBJ whole genome shotgun (WGS) entry which is preliminary data.</text>
</comment>
<reference evidence="1" key="1">
    <citation type="submission" date="2021-06" db="EMBL/GenBank/DDBJ databases">
        <authorList>
            <person name="Kallberg Y."/>
            <person name="Tangrot J."/>
            <person name="Rosling A."/>
        </authorList>
    </citation>
    <scope>NUCLEOTIDE SEQUENCE</scope>
    <source>
        <strain evidence="1">CL551</strain>
    </source>
</reference>
<organism evidence="1 2">
    <name type="scientific">Acaulospora morrowiae</name>
    <dbReference type="NCBI Taxonomy" id="94023"/>
    <lineage>
        <taxon>Eukaryota</taxon>
        <taxon>Fungi</taxon>
        <taxon>Fungi incertae sedis</taxon>
        <taxon>Mucoromycota</taxon>
        <taxon>Glomeromycotina</taxon>
        <taxon>Glomeromycetes</taxon>
        <taxon>Diversisporales</taxon>
        <taxon>Acaulosporaceae</taxon>
        <taxon>Acaulospora</taxon>
    </lineage>
</organism>